<accession>A0A4Y7SJB8</accession>
<keyword evidence="3" id="KW-1185">Reference proteome</keyword>
<reference evidence="2 3" key="1">
    <citation type="journal article" date="2019" name="Nat. Ecol. Evol.">
        <title>Megaphylogeny resolves global patterns of mushroom evolution.</title>
        <authorList>
            <person name="Varga T."/>
            <person name="Krizsan K."/>
            <person name="Foldi C."/>
            <person name="Dima B."/>
            <person name="Sanchez-Garcia M."/>
            <person name="Sanchez-Ramirez S."/>
            <person name="Szollosi G.J."/>
            <person name="Szarkandi J.G."/>
            <person name="Papp V."/>
            <person name="Albert L."/>
            <person name="Andreopoulos W."/>
            <person name="Angelini C."/>
            <person name="Antonin V."/>
            <person name="Barry K.W."/>
            <person name="Bougher N.L."/>
            <person name="Buchanan P."/>
            <person name="Buyck B."/>
            <person name="Bense V."/>
            <person name="Catcheside P."/>
            <person name="Chovatia M."/>
            <person name="Cooper J."/>
            <person name="Damon W."/>
            <person name="Desjardin D."/>
            <person name="Finy P."/>
            <person name="Geml J."/>
            <person name="Haridas S."/>
            <person name="Hughes K."/>
            <person name="Justo A."/>
            <person name="Karasinski D."/>
            <person name="Kautmanova I."/>
            <person name="Kiss B."/>
            <person name="Kocsube S."/>
            <person name="Kotiranta H."/>
            <person name="LaButti K.M."/>
            <person name="Lechner B.E."/>
            <person name="Liimatainen K."/>
            <person name="Lipzen A."/>
            <person name="Lukacs Z."/>
            <person name="Mihaltcheva S."/>
            <person name="Morgado L.N."/>
            <person name="Niskanen T."/>
            <person name="Noordeloos M.E."/>
            <person name="Ohm R.A."/>
            <person name="Ortiz-Santana B."/>
            <person name="Ovrebo C."/>
            <person name="Racz N."/>
            <person name="Riley R."/>
            <person name="Savchenko A."/>
            <person name="Shiryaev A."/>
            <person name="Soop K."/>
            <person name="Spirin V."/>
            <person name="Szebenyi C."/>
            <person name="Tomsovsky M."/>
            <person name="Tulloss R.E."/>
            <person name="Uehling J."/>
            <person name="Grigoriev I.V."/>
            <person name="Vagvolgyi C."/>
            <person name="Papp T."/>
            <person name="Martin F.M."/>
            <person name="Miettinen O."/>
            <person name="Hibbett D.S."/>
            <person name="Nagy L.G."/>
        </authorList>
    </citation>
    <scope>NUCLEOTIDE SEQUENCE [LARGE SCALE GENOMIC DNA]</scope>
    <source>
        <strain evidence="2 3">FP101781</strain>
    </source>
</reference>
<dbReference type="EMBL" id="QPFP01000100">
    <property type="protein sequence ID" value="TEB21925.1"/>
    <property type="molecule type" value="Genomic_DNA"/>
</dbReference>
<proteinExistence type="predicted"/>
<feature type="compositionally biased region" description="Basic residues" evidence="1">
    <location>
        <begin position="90"/>
        <end position="102"/>
    </location>
</feature>
<comment type="caution">
    <text evidence="2">The sequence shown here is derived from an EMBL/GenBank/DDBJ whole genome shotgun (WGS) entry which is preliminary data.</text>
</comment>
<dbReference type="AlphaFoldDB" id="A0A4Y7SJB8"/>
<dbReference type="Proteomes" id="UP000298030">
    <property type="component" value="Unassembled WGS sequence"/>
</dbReference>
<sequence length="119" mass="13264">MIRFAVYPYSLCLVSASFVASDPMTDGFRSTPPGISRSGLRSGCVPPRRHVSSLFVRESRNRTEIYLALRADKPSSSAGRCERNREGNSKRLKTMYRSSGRRGRADDATIGLYPGTRQM</sequence>
<evidence type="ECO:0000313" key="2">
    <source>
        <dbReference type="EMBL" id="TEB21925.1"/>
    </source>
</evidence>
<gene>
    <name evidence="2" type="ORF">FA13DRAFT_1741460</name>
</gene>
<organism evidence="2 3">
    <name type="scientific">Coprinellus micaceus</name>
    <name type="common">Glistening ink-cap mushroom</name>
    <name type="synonym">Coprinus micaceus</name>
    <dbReference type="NCBI Taxonomy" id="71717"/>
    <lineage>
        <taxon>Eukaryota</taxon>
        <taxon>Fungi</taxon>
        <taxon>Dikarya</taxon>
        <taxon>Basidiomycota</taxon>
        <taxon>Agaricomycotina</taxon>
        <taxon>Agaricomycetes</taxon>
        <taxon>Agaricomycetidae</taxon>
        <taxon>Agaricales</taxon>
        <taxon>Agaricineae</taxon>
        <taxon>Psathyrellaceae</taxon>
        <taxon>Coprinellus</taxon>
    </lineage>
</organism>
<feature type="region of interest" description="Disordered" evidence="1">
    <location>
        <begin position="75"/>
        <end position="119"/>
    </location>
</feature>
<feature type="compositionally biased region" description="Basic and acidic residues" evidence="1">
    <location>
        <begin position="80"/>
        <end position="89"/>
    </location>
</feature>
<name>A0A4Y7SJB8_COPMI</name>
<evidence type="ECO:0000313" key="3">
    <source>
        <dbReference type="Proteomes" id="UP000298030"/>
    </source>
</evidence>
<evidence type="ECO:0000256" key="1">
    <source>
        <dbReference type="SAM" id="MobiDB-lite"/>
    </source>
</evidence>
<protein>
    <submittedName>
        <fullName evidence="2">Uncharacterized protein</fullName>
    </submittedName>
</protein>